<sequence>MCPDGEFESDIADGILLYRCTCVVLWPHRRWVGIPLGVLLLATAAMNIACVYVDFRVYHLRQELSLGETTLSHGWVEAGNTLLTVTNAATILHLTDNAMATALIARQMEKVSGRAASATYRTAMSIVIESGLLLSVSQLVDTCVLFASSDAQGGPIVSDICQLMTVIAPTLIIVRVGLGKGFDSVVDSTHQYHAPGGISDTQVESIRFAESRAIATGVAHLTSLRLDISNTALELEEDADSWGSGTARSYSMRDIEEDAKAKRVLHCALSRRVVFNTALHHGTHPSPPSIITTYILLCSHPAPPRMTKFGLVPFFLLYASTFYAAEALDLTMHAPCPYQRMPHSYCEFRDVSVPDTLQYINGTTEQDRLCCRHLPGELVMASESLTHFCMRYAFNALLFLAIVVTAVRDLGWDGRLPSDPLFILLCAIHIVLWFVYQHT</sequence>
<dbReference type="OrthoDB" id="3226582at2759"/>
<accession>A0A4Y9ZAE8</accession>
<gene>
    <name evidence="2" type="ORF">EVG20_g2228</name>
</gene>
<feature type="transmembrane region" description="Helical" evidence="1">
    <location>
        <begin position="388"/>
        <end position="408"/>
    </location>
</feature>
<evidence type="ECO:0000313" key="3">
    <source>
        <dbReference type="Proteomes" id="UP000298327"/>
    </source>
</evidence>
<evidence type="ECO:0000256" key="1">
    <source>
        <dbReference type="SAM" id="Phobius"/>
    </source>
</evidence>
<keyword evidence="1" id="KW-1133">Transmembrane helix</keyword>
<reference evidence="2 3" key="1">
    <citation type="submission" date="2019-02" db="EMBL/GenBank/DDBJ databases">
        <title>Genome sequencing of the rare red list fungi Dentipellis fragilis.</title>
        <authorList>
            <person name="Buettner E."/>
            <person name="Kellner H."/>
        </authorList>
    </citation>
    <scope>NUCLEOTIDE SEQUENCE [LARGE SCALE GENOMIC DNA]</scope>
    <source>
        <strain evidence="2 3">DSM 105465</strain>
    </source>
</reference>
<dbReference type="AlphaFoldDB" id="A0A4Y9ZAE8"/>
<dbReference type="EMBL" id="SEOQ01000083">
    <property type="protein sequence ID" value="TFY70771.1"/>
    <property type="molecule type" value="Genomic_DNA"/>
</dbReference>
<dbReference type="Proteomes" id="UP000298327">
    <property type="component" value="Unassembled WGS sequence"/>
</dbReference>
<protein>
    <submittedName>
        <fullName evidence="2">Uncharacterized protein</fullName>
    </submittedName>
</protein>
<feature type="transmembrane region" description="Helical" evidence="1">
    <location>
        <begin position="34"/>
        <end position="55"/>
    </location>
</feature>
<comment type="caution">
    <text evidence="2">The sequence shown here is derived from an EMBL/GenBank/DDBJ whole genome shotgun (WGS) entry which is preliminary data.</text>
</comment>
<evidence type="ECO:0000313" key="2">
    <source>
        <dbReference type="EMBL" id="TFY70771.1"/>
    </source>
</evidence>
<proteinExistence type="predicted"/>
<keyword evidence="1" id="KW-0812">Transmembrane</keyword>
<feature type="transmembrane region" description="Helical" evidence="1">
    <location>
        <begin position="420"/>
        <end position="436"/>
    </location>
</feature>
<keyword evidence="3" id="KW-1185">Reference proteome</keyword>
<organism evidence="2 3">
    <name type="scientific">Dentipellis fragilis</name>
    <dbReference type="NCBI Taxonomy" id="205917"/>
    <lineage>
        <taxon>Eukaryota</taxon>
        <taxon>Fungi</taxon>
        <taxon>Dikarya</taxon>
        <taxon>Basidiomycota</taxon>
        <taxon>Agaricomycotina</taxon>
        <taxon>Agaricomycetes</taxon>
        <taxon>Russulales</taxon>
        <taxon>Hericiaceae</taxon>
        <taxon>Dentipellis</taxon>
    </lineage>
</organism>
<name>A0A4Y9ZAE8_9AGAM</name>
<keyword evidence="1" id="KW-0472">Membrane</keyword>